<gene>
    <name evidence="2" type="ORF">PHACADRAFT_247278</name>
</gene>
<feature type="region of interest" description="Disordered" evidence="1">
    <location>
        <begin position="79"/>
        <end position="101"/>
    </location>
</feature>
<dbReference type="Proteomes" id="UP000008370">
    <property type="component" value="Unassembled WGS sequence"/>
</dbReference>
<evidence type="ECO:0000256" key="1">
    <source>
        <dbReference type="SAM" id="MobiDB-lite"/>
    </source>
</evidence>
<dbReference type="HOGENOM" id="CLU_1571196_0_0_1"/>
<proteinExistence type="predicted"/>
<organism evidence="2 3">
    <name type="scientific">Phanerochaete carnosa (strain HHB-10118-sp)</name>
    <name type="common">White-rot fungus</name>
    <name type="synonym">Peniophora carnosa</name>
    <dbReference type="NCBI Taxonomy" id="650164"/>
    <lineage>
        <taxon>Eukaryota</taxon>
        <taxon>Fungi</taxon>
        <taxon>Dikarya</taxon>
        <taxon>Basidiomycota</taxon>
        <taxon>Agaricomycotina</taxon>
        <taxon>Agaricomycetes</taxon>
        <taxon>Polyporales</taxon>
        <taxon>Phanerochaetaceae</taxon>
        <taxon>Phanerochaete</taxon>
    </lineage>
</organism>
<accession>K5WNH7</accession>
<evidence type="ECO:0000313" key="3">
    <source>
        <dbReference type="Proteomes" id="UP000008370"/>
    </source>
</evidence>
<dbReference type="RefSeq" id="XP_007390432.1">
    <property type="nucleotide sequence ID" value="XM_007390370.1"/>
</dbReference>
<dbReference type="AlphaFoldDB" id="K5WNH7"/>
<name>K5WNH7_PHACS</name>
<keyword evidence="3" id="KW-1185">Reference proteome</keyword>
<protein>
    <submittedName>
        <fullName evidence="2">Uncharacterized protein</fullName>
    </submittedName>
</protein>
<reference evidence="2 3" key="1">
    <citation type="journal article" date="2012" name="BMC Genomics">
        <title>Comparative genomics of the white-rot fungi, Phanerochaete carnosa and P. chrysosporium, to elucidate the genetic basis of the distinct wood types they colonize.</title>
        <authorList>
            <person name="Suzuki H."/>
            <person name="MacDonald J."/>
            <person name="Syed K."/>
            <person name="Salamov A."/>
            <person name="Hori C."/>
            <person name="Aerts A."/>
            <person name="Henrissat B."/>
            <person name="Wiebenga A."/>
            <person name="vanKuyk P.A."/>
            <person name="Barry K."/>
            <person name="Lindquist E."/>
            <person name="LaButti K."/>
            <person name="Lapidus A."/>
            <person name="Lucas S."/>
            <person name="Coutinho P."/>
            <person name="Gong Y."/>
            <person name="Samejima M."/>
            <person name="Mahadevan R."/>
            <person name="Abou-Zaid M."/>
            <person name="de Vries R.P."/>
            <person name="Igarashi K."/>
            <person name="Yadav J.S."/>
            <person name="Grigoriev I.V."/>
            <person name="Master E.R."/>
        </authorList>
    </citation>
    <scope>NUCLEOTIDE SEQUENCE [LARGE SCALE GENOMIC DNA]</scope>
    <source>
        <strain evidence="2 3">HHB-10118-sp</strain>
    </source>
</reference>
<evidence type="ECO:0000313" key="2">
    <source>
        <dbReference type="EMBL" id="EKM60995.1"/>
    </source>
</evidence>
<feature type="compositionally biased region" description="Polar residues" evidence="1">
    <location>
        <begin position="82"/>
        <end position="98"/>
    </location>
</feature>
<dbReference type="EMBL" id="JH930468">
    <property type="protein sequence ID" value="EKM60995.1"/>
    <property type="molecule type" value="Genomic_DNA"/>
</dbReference>
<dbReference type="InParanoid" id="K5WNH7"/>
<dbReference type="GeneID" id="18914038"/>
<sequence>MDAFAISADNVPDTNSVRSIPTSFVSDLAAGSVVDHEAFLSVATARGRTYRQSSSSLNISTNTLSLGYDHEGVYGLRGDLGSRQSRGDMQSPTRTTSCGKPVSTVVAGGTAKSNQALKVFGEKIKKAFGVRTRQAGSGIGITTTTAITAVEYKSVWIDLPSIYHITRGSN</sequence>
<dbReference type="KEGG" id="pco:PHACADRAFT_247278"/>